<evidence type="ECO:0000259" key="2">
    <source>
        <dbReference type="Pfam" id="PF07883"/>
    </source>
</evidence>
<keyword evidence="4" id="KW-1185">Reference proteome</keyword>
<dbReference type="Pfam" id="PF07883">
    <property type="entry name" value="Cupin_2"/>
    <property type="match status" value="1"/>
</dbReference>
<evidence type="ECO:0000313" key="4">
    <source>
        <dbReference type="Proteomes" id="UP001596328"/>
    </source>
</evidence>
<comment type="caution">
    <text evidence="3">The sequence shown here is derived from an EMBL/GenBank/DDBJ whole genome shotgun (WGS) entry which is preliminary data.</text>
</comment>
<dbReference type="InterPro" id="IPR014710">
    <property type="entry name" value="RmlC-like_jellyroll"/>
</dbReference>
<evidence type="ECO:0000256" key="1">
    <source>
        <dbReference type="ARBA" id="ARBA00022723"/>
    </source>
</evidence>
<dbReference type="Proteomes" id="UP001596328">
    <property type="component" value="Unassembled WGS sequence"/>
</dbReference>
<dbReference type="EMBL" id="JBHSWU010000525">
    <property type="protein sequence ID" value="MFC6725435.1"/>
    <property type="molecule type" value="Genomic_DNA"/>
</dbReference>
<dbReference type="PANTHER" id="PTHR35848">
    <property type="entry name" value="OXALATE-BINDING PROTEIN"/>
    <property type="match status" value="1"/>
</dbReference>
<dbReference type="InterPro" id="IPR011051">
    <property type="entry name" value="RmlC_Cupin_sf"/>
</dbReference>
<protein>
    <submittedName>
        <fullName evidence="3">Cupin domain-containing protein</fullName>
    </submittedName>
</protein>
<keyword evidence="1" id="KW-0479">Metal-binding</keyword>
<evidence type="ECO:0000313" key="3">
    <source>
        <dbReference type="EMBL" id="MFC6725435.1"/>
    </source>
</evidence>
<name>A0ABD5S1F0_9EURY</name>
<proteinExistence type="predicted"/>
<organism evidence="3 4">
    <name type="scientific">Halobium palmae</name>
    <dbReference type="NCBI Taxonomy" id="1776492"/>
    <lineage>
        <taxon>Archaea</taxon>
        <taxon>Methanobacteriati</taxon>
        <taxon>Methanobacteriota</taxon>
        <taxon>Stenosarchaea group</taxon>
        <taxon>Halobacteria</taxon>
        <taxon>Halobacteriales</taxon>
        <taxon>Haloferacaceae</taxon>
        <taxon>Halobium</taxon>
    </lineage>
</organism>
<dbReference type="Gene3D" id="2.60.120.10">
    <property type="entry name" value="Jelly Rolls"/>
    <property type="match status" value="1"/>
</dbReference>
<feature type="domain" description="Cupin type-2" evidence="2">
    <location>
        <begin position="39"/>
        <end position="109"/>
    </location>
</feature>
<dbReference type="InterPro" id="IPR013096">
    <property type="entry name" value="Cupin_2"/>
</dbReference>
<accession>A0ABD5S1F0</accession>
<sequence>MEPVNDADLDWSTVEHGSTHFRRKRLAAAAGGDRLGCSLFELPAGAKSWPYHFHAGNEEAAYVLAGSGTLRSPDGEHPLRAGDYVAFPDGEDGAHRVVNDGDDTLRYLVFSTMDEPDVTVYPDSGKFGVYAGSPPGSEEPRIVEGYYRLDDDVSYWHGEE</sequence>
<dbReference type="SUPFAM" id="SSF51182">
    <property type="entry name" value="RmlC-like cupins"/>
    <property type="match status" value="1"/>
</dbReference>
<dbReference type="InterPro" id="IPR051610">
    <property type="entry name" value="GPI/OXD"/>
</dbReference>
<reference evidence="3 4" key="1">
    <citation type="journal article" date="2019" name="Int. J. Syst. Evol. Microbiol.">
        <title>The Global Catalogue of Microorganisms (GCM) 10K type strain sequencing project: providing services to taxonomists for standard genome sequencing and annotation.</title>
        <authorList>
            <consortium name="The Broad Institute Genomics Platform"/>
            <consortium name="The Broad Institute Genome Sequencing Center for Infectious Disease"/>
            <person name="Wu L."/>
            <person name="Ma J."/>
        </authorList>
    </citation>
    <scope>NUCLEOTIDE SEQUENCE [LARGE SCALE GENOMIC DNA]</scope>
    <source>
        <strain evidence="3 4">NBRC 111368</strain>
    </source>
</reference>
<dbReference type="GO" id="GO:0046872">
    <property type="term" value="F:metal ion binding"/>
    <property type="evidence" value="ECO:0007669"/>
    <property type="project" value="UniProtKB-KW"/>
</dbReference>
<gene>
    <name evidence="3" type="ORF">ACFQE1_13865</name>
</gene>
<dbReference type="CDD" id="cd02224">
    <property type="entry name" value="cupin_SPO2919-like"/>
    <property type="match status" value="1"/>
</dbReference>
<dbReference type="AlphaFoldDB" id="A0ABD5S1F0"/>